<keyword evidence="2" id="KW-1185">Reference proteome</keyword>
<sequence>MLLPSKESSSLFVSNKNSYQVGYYSSNLNAVAKKHAKMVIRFGTESRVGTRECELKSVDKQHEEEGRFHHQSNTFKVRLDYSSTIFLQAGHVTADMQWLIMFPFYRLAMNHQAPSIQCEPWWIYDTLNEFSMRLYFCWLTGATIFSIIDTLQNFSGSYLSLTVFTYLVAELLTLVFKAYSSSRDLAVATVAIVGLSNREPYFNDAAQRHLRLRVLPRPKSRRE</sequence>
<comment type="caution">
    <text evidence="1">The sequence shown here is derived from an EMBL/GenBank/DDBJ whole genome shotgun (WGS) entry which is preliminary data.</text>
</comment>
<dbReference type="EMBL" id="BSXW01000073">
    <property type="protein sequence ID" value="GMF11351.1"/>
    <property type="molecule type" value="Genomic_DNA"/>
</dbReference>
<reference evidence="1" key="1">
    <citation type="submission" date="2023-04" db="EMBL/GenBank/DDBJ databases">
        <title>Phytophthora lilii NBRC 32176.</title>
        <authorList>
            <person name="Ichikawa N."/>
            <person name="Sato H."/>
            <person name="Tonouchi N."/>
        </authorList>
    </citation>
    <scope>NUCLEOTIDE SEQUENCE</scope>
    <source>
        <strain evidence="1">NBRC 32176</strain>
    </source>
</reference>
<proteinExistence type="predicted"/>
<gene>
    <name evidence="1" type="ORF">Plil01_000206400</name>
</gene>
<dbReference type="AlphaFoldDB" id="A0A9W6TE30"/>
<evidence type="ECO:0000313" key="2">
    <source>
        <dbReference type="Proteomes" id="UP001165083"/>
    </source>
</evidence>
<evidence type="ECO:0000313" key="1">
    <source>
        <dbReference type="EMBL" id="GMF11351.1"/>
    </source>
</evidence>
<dbReference type="Proteomes" id="UP001165083">
    <property type="component" value="Unassembled WGS sequence"/>
</dbReference>
<name>A0A9W6TE30_9STRA</name>
<protein>
    <submittedName>
        <fullName evidence="1">Unnamed protein product</fullName>
    </submittedName>
</protein>
<accession>A0A9W6TE30</accession>
<dbReference type="OrthoDB" id="5586934at2759"/>
<organism evidence="1 2">
    <name type="scientific">Phytophthora lilii</name>
    <dbReference type="NCBI Taxonomy" id="2077276"/>
    <lineage>
        <taxon>Eukaryota</taxon>
        <taxon>Sar</taxon>
        <taxon>Stramenopiles</taxon>
        <taxon>Oomycota</taxon>
        <taxon>Peronosporomycetes</taxon>
        <taxon>Peronosporales</taxon>
        <taxon>Peronosporaceae</taxon>
        <taxon>Phytophthora</taxon>
    </lineage>
</organism>